<keyword evidence="4 12" id="KW-0663">Pyridoxal phosphate</keyword>
<evidence type="ECO:0000256" key="7">
    <source>
        <dbReference type="ARBA" id="ARBA00035633"/>
    </source>
</evidence>
<dbReference type="Gene3D" id="3.20.10.10">
    <property type="entry name" value="D-amino Acid Aminotransferase, subunit A, domain 2"/>
    <property type="match status" value="1"/>
</dbReference>
<name>A0ABU9G5K0_9GAMM</name>
<gene>
    <name evidence="13" type="primary">pabC</name>
    <name evidence="13" type="ORF">V6242_11470</name>
</gene>
<dbReference type="PROSITE" id="PS00770">
    <property type="entry name" value="AA_TRANSFER_CLASS_4"/>
    <property type="match status" value="1"/>
</dbReference>
<dbReference type="Gene3D" id="3.30.470.10">
    <property type="match status" value="1"/>
</dbReference>
<reference evidence="13 14" key="1">
    <citation type="submission" date="2024-02" db="EMBL/GenBank/DDBJ databases">
        <title>Bacteria isolated from the canopy kelp, Nereocystis luetkeana.</title>
        <authorList>
            <person name="Pfister C.A."/>
            <person name="Younker I.T."/>
            <person name="Light S.H."/>
        </authorList>
    </citation>
    <scope>NUCLEOTIDE SEQUENCE [LARGE SCALE GENOMIC DNA]</scope>
    <source>
        <strain evidence="13 14">TI.4.07</strain>
    </source>
</reference>
<evidence type="ECO:0000256" key="2">
    <source>
        <dbReference type="ARBA" id="ARBA00009320"/>
    </source>
</evidence>
<dbReference type="InterPro" id="IPR050571">
    <property type="entry name" value="Class-IV_PLP-Dep_Aminotrnsfr"/>
</dbReference>
<dbReference type="InterPro" id="IPR018300">
    <property type="entry name" value="Aminotrans_IV_CS"/>
</dbReference>
<dbReference type="PANTHER" id="PTHR42743">
    <property type="entry name" value="AMINO-ACID AMINOTRANSFERASE"/>
    <property type="match status" value="1"/>
</dbReference>
<dbReference type="SUPFAM" id="SSF56752">
    <property type="entry name" value="D-aminoacid aminotransferase-like PLP-dependent enzymes"/>
    <property type="match status" value="1"/>
</dbReference>
<evidence type="ECO:0000256" key="3">
    <source>
        <dbReference type="ARBA" id="ARBA00011738"/>
    </source>
</evidence>
<evidence type="ECO:0000256" key="4">
    <source>
        <dbReference type="ARBA" id="ARBA00022898"/>
    </source>
</evidence>
<evidence type="ECO:0000313" key="13">
    <source>
        <dbReference type="EMBL" id="MEL0613765.1"/>
    </source>
</evidence>
<dbReference type="InterPro" id="IPR001544">
    <property type="entry name" value="Aminotrans_IV"/>
</dbReference>
<evidence type="ECO:0000256" key="9">
    <source>
        <dbReference type="ARBA" id="ARBA00049529"/>
    </source>
</evidence>
<dbReference type="InterPro" id="IPR036038">
    <property type="entry name" value="Aminotransferase-like"/>
</dbReference>
<proteinExistence type="inferred from homology"/>
<protein>
    <recommendedName>
        <fullName evidence="8 10">Aminodeoxychorismate lyase</fullName>
        <ecNumber evidence="8 10">4.1.3.38</ecNumber>
    </recommendedName>
</protein>
<organism evidence="13 14">
    <name type="scientific">Marinomonas arenicola</name>
    <dbReference type="NCBI Taxonomy" id="569601"/>
    <lineage>
        <taxon>Bacteria</taxon>
        <taxon>Pseudomonadati</taxon>
        <taxon>Pseudomonadota</taxon>
        <taxon>Gammaproteobacteria</taxon>
        <taxon>Oceanospirillales</taxon>
        <taxon>Oceanospirillaceae</taxon>
        <taxon>Marinomonas</taxon>
    </lineage>
</organism>
<keyword evidence="5" id="KW-0289">Folate biosynthesis</keyword>
<comment type="catalytic activity">
    <reaction evidence="9">
        <text>4-amino-4-deoxychorismate = 4-aminobenzoate + pyruvate + H(+)</text>
        <dbReference type="Rhea" id="RHEA:16201"/>
        <dbReference type="ChEBI" id="CHEBI:15361"/>
        <dbReference type="ChEBI" id="CHEBI:15378"/>
        <dbReference type="ChEBI" id="CHEBI:17836"/>
        <dbReference type="ChEBI" id="CHEBI:58406"/>
        <dbReference type="EC" id="4.1.3.38"/>
    </reaction>
</comment>
<evidence type="ECO:0000256" key="6">
    <source>
        <dbReference type="ARBA" id="ARBA00023239"/>
    </source>
</evidence>
<accession>A0ABU9G5K0</accession>
<comment type="cofactor">
    <cofactor evidence="1 12">
        <name>pyridoxal 5'-phosphate</name>
        <dbReference type="ChEBI" id="CHEBI:597326"/>
    </cofactor>
</comment>
<dbReference type="EMBL" id="JBAKAR010000008">
    <property type="protein sequence ID" value="MEL0613765.1"/>
    <property type="molecule type" value="Genomic_DNA"/>
</dbReference>
<dbReference type="NCBIfam" id="TIGR03461">
    <property type="entry name" value="pabC_Proteo"/>
    <property type="match status" value="1"/>
</dbReference>
<comment type="pathway">
    <text evidence="7">Cofactor biosynthesis; tetrahydrofolate biosynthesis; 4-aminobenzoate from chorismate: step 2/2.</text>
</comment>
<evidence type="ECO:0000256" key="10">
    <source>
        <dbReference type="NCBIfam" id="TIGR03461"/>
    </source>
</evidence>
<comment type="caution">
    <text evidence="13">The sequence shown here is derived from an EMBL/GenBank/DDBJ whole genome shotgun (WGS) entry which is preliminary data.</text>
</comment>
<dbReference type="InterPro" id="IPR043131">
    <property type="entry name" value="BCAT-like_N"/>
</dbReference>
<evidence type="ECO:0000256" key="1">
    <source>
        <dbReference type="ARBA" id="ARBA00001933"/>
    </source>
</evidence>
<evidence type="ECO:0000313" key="14">
    <source>
        <dbReference type="Proteomes" id="UP001379949"/>
    </source>
</evidence>
<dbReference type="Proteomes" id="UP001379949">
    <property type="component" value="Unassembled WGS sequence"/>
</dbReference>
<comment type="subunit">
    <text evidence="3">Homodimer.</text>
</comment>
<dbReference type="Pfam" id="PF01063">
    <property type="entry name" value="Aminotran_4"/>
    <property type="match status" value="1"/>
</dbReference>
<dbReference type="GO" id="GO:0008696">
    <property type="term" value="F:4-amino-4-deoxychorismate lyase activity"/>
    <property type="evidence" value="ECO:0007669"/>
    <property type="project" value="UniProtKB-EC"/>
</dbReference>
<evidence type="ECO:0000256" key="11">
    <source>
        <dbReference type="RuleBase" id="RU004106"/>
    </source>
</evidence>
<sequence length="274" mass="30600">MQWFINYRQDLISPSDRGLAYGDGLFETMKVSSAGVEYLDDHLARLARGLKKLAMPFSDAQLETLRLFLRNSIQPLVKTESVVKIIVTRGEGGRGYLPPEDCQHTILIGIGDAPNYQVQQKSGVHLGVSDVPVSENPFLSGMKHLNRLENVLAKQKLSDLHFEDVMLDGRGHVIECIQSNIFWFKRGGLYTPSLSQAGVQGVFRHQVLSNQALYHVEVGHFSLNELKQADEIFITNSLMGIVPVISLLGCSIPIGIHTQRLQHLMQTKDVHDAF</sequence>
<dbReference type="InterPro" id="IPR043132">
    <property type="entry name" value="BCAT-like_C"/>
</dbReference>
<dbReference type="PANTHER" id="PTHR42743:SF2">
    <property type="entry name" value="AMINODEOXYCHORISMATE LYASE"/>
    <property type="match status" value="1"/>
</dbReference>
<keyword evidence="6 13" id="KW-0456">Lyase</keyword>
<comment type="similarity">
    <text evidence="2 11">Belongs to the class-IV pyridoxal-phosphate-dependent aminotransferase family.</text>
</comment>
<dbReference type="RefSeq" id="WP_341567437.1">
    <property type="nucleotide sequence ID" value="NZ_JBAKAR010000008.1"/>
</dbReference>
<dbReference type="EC" id="4.1.3.38" evidence="8 10"/>
<evidence type="ECO:0000256" key="12">
    <source>
        <dbReference type="RuleBase" id="RU004516"/>
    </source>
</evidence>
<keyword evidence="14" id="KW-1185">Reference proteome</keyword>
<evidence type="ECO:0000256" key="5">
    <source>
        <dbReference type="ARBA" id="ARBA00022909"/>
    </source>
</evidence>
<dbReference type="InterPro" id="IPR017824">
    <property type="entry name" value="Aminodeoxychorismate_lyase_IV"/>
</dbReference>
<evidence type="ECO:0000256" key="8">
    <source>
        <dbReference type="ARBA" id="ARBA00035676"/>
    </source>
</evidence>